<keyword evidence="3" id="KW-1185">Reference proteome</keyword>
<evidence type="ECO:0000313" key="3">
    <source>
        <dbReference type="Proteomes" id="UP000242519"/>
    </source>
</evidence>
<accession>A0A218YZI3</accession>
<gene>
    <name evidence="2" type="ORF">B2J93_4820</name>
</gene>
<organism evidence="2 3">
    <name type="scientific">Diplocarpon coronariae</name>
    <dbReference type="NCBI Taxonomy" id="2795749"/>
    <lineage>
        <taxon>Eukaryota</taxon>
        <taxon>Fungi</taxon>
        <taxon>Dikarya</taxon>
        <taxon>Ascomycota</taxon>
        <taxon>Pezizomycotina</taxon>
        <taxon>Leotiomycetes</taxon>
        <taxon>Helotiales</taxon>
        <taxon>Drepanopezizaceae</taxon>
        <taxon>Diplocarpon</taxon>
    </lineage>
</organism>
<dbReference type="AlphaFoldDB" id="A0A218YZI3"/>
<sequence>MAQVVHPAHDRLSDVRRIGPLSPLDGQGRERRFEILPEPFYSHTPARETVLCGILVDETLVGPVRAAYLVAVRAIAPSAASSPPKANGQKVPGQRVAWQDMLDLTLPVTRPDGQLDRSRPSREGSNVSFSPGCRETGARLQREFYDQRRLLERRKEGSGHHGCAKGFLGTVQPTLCPIEARTASSTGGICKDCAYVIVPCI</sequence>
<dbReference type="InParanoid" id="A0A218YZI3"/>
<dbReference type="Proteomes" id="UP000242519">
    <property type="component" value="Unassembled WGS sequence"/>
</dbReference>
<protein>
    <submittedName>
        <fullName evidence="2">Uncharacterized protein</fullName>
    </submittedName>
</protein>
<evidence type="ECO:0000256" key="1">
    <source>
        <dbReference type="SAM" id="MobiDB-lite"/>
    </source>
</evidence>
<name>A0A218YZI3_9HELO</name>
<proteinExistence type="predicted"/>
<feature type="compositionally biased region" description="Basic and acidic residues" evidence="1">
    <location>
        <begin position="113"/>
        <end position="122"/>
    </location>
</feature>
<evidence type="ECO:0000313" key="2">
    <source>
        <dbReference type="EMBL" id="OWP01088.1"/>
    </source>
</evidence>
<dbReference type="EMBL" id="MZNU01000292">
    <property type="protein sequence ID" value="OWP01088.1"/>
    <property type="molecule type" value="Genomic_DNA"/>
</dbReference>
<feature type="region of interest" description="Disordered" evidence="1">
    <location>
        <begin position="109"/>
        <end position="133"/>
    </location>
</feature>
<reference evidence="2 3" key="1">
    <citation type="submission" date="2017-04" db="EMBL/GenBank/DDBJ databases">
        <title>Draft genome sequence of Marssonina coronaria NL1: causal agent of apple blotch.</title>
        <authorList>
            <person name="Cheng Q."/>
        </authorList>
    </citation>
    <scope>NUCLEOTIDE SEQUENCE [LARGE SCALE GENOMIC DNA]</scope>
    <source>
        <strain evidence="2 3">NL1</strain>
    </source>
</reference>
<comment type="caution">
    <text evidence="2">The sequence shown here is derived from an EMBL/GenBank/DDBJ whole genome shotgun (WGS) entry which is preliminary data.</text>
</comment>